<proteinExistence type="predicted"/>
<organism evidence="1 2">
    <name type="scientific">Rhizobium leguminosarum bv. viciae</name>
    <dbReference type="NCBI Taxonomy" id="387"/>
    <lineage>
        <taxon>Bacteria</taxon>
        <taxon>Pseudomonadati</taxon>
        <taxon>Pseudomonadota</taxon>
        <taxon>Alphaproteobacteria</taxon>
        <taxon>Hyphomicrobiales</taxon>
        <taxon>Rhizobiaceae</taxon>
        <taxon>Rhizobium/Agrobacterium group</taxon>
        <taxon>Rhizobium</taxon>
    </lineage>
</organism>
<dbReference type="AlphaFoldDB" id="A0A8G2IUB1"/>
<sequence length="330" mass="35437">MASQPGAPQPQSWSRFRPTHAVFYSLAGALALAIANGLTKDTLLPAITRSIVEFIDPSTVSVKLKEPAENITAVKVKENWKLVENQVEIRHINNDTLNLKLAPGAYIARFEKGADNNRQVATINLAFKESGDERNVENLEWHSDTELKTNVQGKAADGLPDLLSGTRWLTAPDDFAQIASAPDTASKAILANALLQVGIDGRSANDEARIGSYLAAAPMKVGSAREWWGGTFLAWVVKKSDVDAPAEAYAFKSWQGWGVAAHQTDPKPGSIAIFGDIPLKIAPSALLVGVVLRNQKNCTEIIAGNIVGHVSITCVAHKPTQLRTGVQHVG</sequence>
<reference evidence="1 2" key="1">
    <citation type="submission" date="2019-02" db="EMBL/GenBank/DDBJ databases">
        <title>The competitiveness to form nodules shapes the capacities of Rhizobium leguminosarum sv viciae communities to promote symbiosis with specific hosts.</title>
        <authorList>
            <person name="Boivin S."/>
            <person name="Lepetit M."/>
        </authorList>
    </citation>
    <scope>NUCLEOTIDE SEQUENCE [LARGE SCALE GENOMIC DNA]</scope>
    <source>
        <strain evidence="1 2">SPF4F3</strain>
    </source>
</reference>
<dbReference type="RefSeq" id="WP_131603459.1">
    <property type="nucleotide sequence ID" value="NZ_SJLU01000032.1"/>
</dbReference>
<evidence type="ECO:0000313" key="1">
    <source>
        <dbReference type="EMBL" id="TBX85239.1"/>
    </source>
</evidence>
<dbReference type="EMBL" id="SJLU01000032">
    <property type="protein sequence ID" value="TBX85239.1"/>
    <property type="molecule type" value="Genomic_DNA"/>
</dbReference>
<evidence type="ECO:0000313" key="2">
    <source>
        <dbReference type="Proteomes" id="UP000291866"/>
    </source>
</evidence>
<protein>
    <submittedName>
        <fullName evidence="1">Uncharacterized protein</fullName>
    </submittedName>
</protein>
<gene>
    <name evidence="1" type="ORF">E0H31_35020</name>
</gene>
<comment type="caution">
    <text evidence="1">The sequence shown here is derived from an EMBL/GenBank/DDBJ whole genome shotgun (WGS) entry which is preliminary data.</text>
</comment>
<name>A0A8G2IUB1_RHILV</name>
<dbReference type="Proteomes" id="UP000291866">
    <property type="component" value="Unassembled WGS sequence"/>
</dbReference>
<accession>A0A8G2IUB1</accession>